<name>A0ABM1F853_PRICU</name>
<dbReference type="PRINTS" id="PR00120">
    <property type="entry name" value="HATPASE"/>
</dbReference>
<dbReference type="InterPro" id="IPR023214">
    <property type="entry name" value="HAD_sf"/>
</dbReference>
<dbReference type="PRINTS" id="PR00119">
    <property type="entry name" value="CATATPASE"/>
</dbReference>
<organism evidence="2 3">
    <name type="scientific">Priapulus caudatus</name>
    <name type="common">Priapulid worm</name>
    <dbReference type="NCBI Taxonomy" id="37621"/>
    <lineage>
        <taxon>Eukaryota</taxon>
        <taxon>Metazoa</taxon>
        <taxon>Ecdysozoa</taxon>
        <taxon>Scalidophora</taxon>
        <taxon>Priapulida</taxon>
        <taxon>Priapulimorpha</taxon>
        <taxon>Priapulimorphida</taxon>
        <taxon>Priapulidae</taxon>
        <taxon>Priapulus</taxon>
    </lineage>
</organism>
<proteinExistence type="predicted"/>
<keyword evidence="2" id="KW-1185">Reference proteome</keyword>
<dbReference type="InterPro" id="IPR036412">
    <property type="entry name" value="HAD-like_sf"/>
</dbReference>
<protein>
    <submittedName>
        <fullName evidence="3">Probable cation-transporting P-type ATPase C</fullName>
    </submittedName>
</protein>
<dbReference type="GeneID" id="106820632"/>
<evidence type="ECO:0000313" key="3">
    <source>
        <dbReference type="RefSeq" id="XP_014680624.1"/>
    </source>
</evidence>
<dbReference type="Proteomes" id="UP000695022">
    <property type="component" value="Unplaced"/>
</dbReference>
<dbReference type="SUPFAM" id="SSF56784">
    <property type="entry name" value="HAD-like"/>
    <property type="match status" value="1"/>
</dbReference>
<keyword evidence="1" id="KW-1278">Translocase</keyword>
<dbReference type="InterPro" id="IPR001757">
    <property type="entry name" value="P_typ_ATPase"/>
</dbReference>
<reference evidence="3" key="1">
    <citation type="submission" date="2025-08" db="UniProtKB">
        <authorList>
            <consortium name="RefSeq"/>
        </authorList>
    </citation>
    <scope>IDENTIFICATION</scope>
</reference>
<accession>A0ABM1F853</accession>
<evidence type="ECO:0000313" key="2">
    <source>
        <dbReference type="Proteomes" id="UP000695022"/>
    </source>
</evidence>
<sequence>RDEAADVIADLKAHGINEIVLISGDHDAPTKELARQLNIDRYFAGVLPNEKADYVKLLQDEGKKVMMVGDGINDSAALSHADIGVSLK</sequence>
<dbReference type="RefSeq" id="XP_014680624.1">
    <property type="nucleotide sequence ID" value="XM_014825138.1"/>
</dbReference>
<dbReference type="Pfam" id="PF00702">
    <property type="entry name" value="Hydrolase"/>
    <property type="match status" value="1"/>
</dbReference>
<dbReference type="Gene3D" id="3.40.50.1000">
    <property type="entry name" value="HAD superfamily/HAD-like"/>
    <property type="match status" value="1"/>
</dbReference>
<feature type="non-terminal residue" evidence="3">
    <location>
        <position position="1"/>
    </location>
</feature>
<evidence type="ECO:0000256" key="1">
    <source>
        <dbReference type="ARBA" id="ARBA00022967"/>
    </source>
</evidence>
<dbReference type="PANTHER" id="PTHR43520:SF8">
    <property type="entry name" value="P-TYPE CU(+) TRANSPORTER"/>
    <property type="match status" value="1"/>
</dbReference>
<gene>
    <name evidence="3" type="primary">LOC106820632</name>
</gene>
<dbReference type="NCBIfam" id="TIGR01494">
    <property type="entry name" value="ATPase_P-type"/>
    <property type="match status" value="1"/>
</dbReference>
<dbReference type="PANTHER" id="PTHR43520">
    <property type="entry name" value="ATP7, ISOFORM B"/>
    <property type="match status" value="1"/>
</dbReference>
<feature type="non-terminal residue" evidence="3">
    <location>
        <position position="88"/>
    </location>
</feature>